<evidence type="ECO:0000313" key="2">
    <source>
        <dbReference type="EMBL" id="MBB5278739.1"/>
    </source>
</evidence>
<feature type="region of interest" description="Disordered" evidence="1">
    <location>
        <begin position="169"/>
        <end position="188"/>
    </location>
</feature>
<protein>
    <submittedName>
        <fullName evidence="2">Uncharacterized protein</fullName>
    </submittedName>
</protein>
<dbReference type="EMBL" id="JACHGA010000031">
    <property type="protein sequence ID" value="MBB5278739.1"/>
    <property type="molecule type" value="Genomic_DNA"/>
</dbReference>
<evidence type="ECO:0000313" key="3">
    <source>
        <dbReference type="Proteomes" id="UP000550895"/>
    </source>
</evidence>
<proteinExistence type="predicted"/>
<reference evidence="2 3" key="1">
    <citation type="submission" date="2020-08" db="EMBL/GenBank/DDBJ databases">
        <title>Genomic Encyclopedia of Type Strains, Phase IV (KMG-IV): sequencing the most valuable type-strain genomes for metagenomic binning, comparative biology and taxonomic classification.</title>
        <authorList>
            <person name="Goeker M."/>
        </authorList>
    </citation>
    <scope>NUCLEOTIDE SEQUENCE [LARGE SCALE GENOMIC DNA]</scope>
    <source>
        <strain evidence="2 3">DSM 26376</strain>
    </source>
</reference>
<gene>
    <name evidence="2" type="ORF">HNR26_004853</name>
</gene>
<name>A0A7W8HUX5_9HYPH</name>
<comment type="caution">
    <text evidence="2">The sequence shown here is derived from an EMBL/GenBank/DDBJ whole genome shotgun (WGS) entry which is preliminary data.</text>
</comment>
<keyword evidence="3" id="KW-1185">Reference proteome</keyword>
<dbReference type="RefSeq" id="WP_210310019.1">
    <property type="nucleotide sequence ID" value="NZ_JACHGA010000031.1"/>
</dbReference>
<accession>A0A7W8HUX5</accession>
<feature type="compositionally biased region" description="Basic and acidic residues" evidence="1">
    <location>
        <begin position="173"/>
        <end position="188"/>
    </location>
</feature>
<dbReference type="Proteomes" id="UP000550895">
    <property type="component" value="Unassembled WGS sequence"/>
</dbReference>
<evidence type="ECO:0000256" key="1">
    <source>
        <dbReference type="SAM" id="MobiDB-lite"/>
    </source>
</evidence>
<sequence>MTEATEISRLKLIAKRHARATRVALREALNLIAVHLGFANWTQLVSANKSGWVPSPEQVASIEAMVANHVSPADFTTVGADASACRWEYLKQAEQGQIRGHAYRLQVALDDVIIAGEGWSITVPEDPSARATVRTSAEVDDQSPVFDPDFLEEALSLANHRMAQVRGKISTDWPRRSTKPDGKGRSRHPLWDRDSDIWFCLHCNGKITGIQIAQNLWHCPACGASPVDIFDSAFWCEDEGKSLPPIGAKAKSHTGKPEFQVVDDRPKLELNERNIVLLMRSALLDDATNVSERLGALLAEITVDEDNDVWISLEEDLWPDDKEPTQAIKVAAQLGIEIELETMWSKIPFHWPALGEQTSSTTKYLQMLLEAYAQYAAPSDSEG</sequence>
<dbReference type="AlphaFoldDB" id="A0A7W8HUX5"/>
<organism evidence="2 3">
    <name type="scientific">Rhizobium rosettiformans</name>
    <dbReference type="NCBI Taxonomy" id="1368430"/>
    <lineage>
        <taxon>Bacteria</taxon>
        <taxon>Pseudomonadati</taxon>
        <taxon>Pseudomonadota</taxon>
        <taxon>Alphaproteobacteria</taxon>
        <taxon>Hyphomicrobiales</taxon>
        <taxon>Rhizobiaceae</taxon>
        <taxon>Rhizobium/Agrobacterium group</taxon>
        <taxon>Rhizobium</taxon>
    </lineage>
</organism>